<comment type="caution">
    <text evidence="2">The sequence shown here is derived from an EMBL/GenBank/DDBJ whole genome shotgun (WGS) entry which is preliminary data.</text>
</comment>
<dbReference type="PANTHER" id="PTHR37984">
    <property type="entry name" value="PROTEIN CBG26694"/>
    <property type="match status" value="1"/>
</dbReference>
<organism evidence="2 3">
    <name type="scientific">Lithospermum erythrorhizon</name>
    <name type="common">Purple gromwell</name>
    <name type="synonym">Lithospermum officinale var. erythrorhizon</name>
    <dbReference type="NCBI Taxonomy" id="34254"/>
    <lineage>
        <taxon>Eukaryota</taxon>
        <taxon>Viridiplantae</taxon>
        <taxon>Streptophyta</taxon>
        <taxon>Embryophyta</taxon>
        <taxon>Tracheophyta</taxon>
        <taxon>Spermatophyta</taxon>
        <taxon>Magnoliopsida</taxon>
        <taxon>eudicotyledons</taxon>
        <taxon>Gunneridae</taxon>
        <taxon>Pentapetalae</taxon>
        <taxon>asterids</taxon>
        <taxon>lamiids</taxon>
        <taxon>Boraginales</taxon>
        <taxon>Boraginaceae</taxon>
        <taxon>Boraginoideae</taxon>
        <taxon>Lithospermeae</taxon>
        <taxon>Lithospermum</taxon>
    </lineage>
</organism>
<dbReference type="SUPFAM" id="SSF53098">
    <property type="entry name" value="Ribonuclease H-like"/>
    <property type="match status" value="1"/>
</dbReference>
<evidence type="ECO:0000313" key="3">
    <source>
        <dbReference type="Proteomes" id="UP001454036"/>
    </source>
</evidence>
<feature type="domain" description="Integrase catalytic" evidence="1">
    <location>
        <begin position="32"/>
        <end position="191"/>
    </location>
</feature>
<evidence type="ECO:0000313" key="2">
    <source>
        <dbReference type="EMBL" id="GAA0138844.1"/>
    </source>
</evidence>
<evidence type="ECO:0000259" key="1">
    <source>
        <dbReference type="PROSITE" id="PS50994"/>
    </source>
</evidence>
<dbReference type="AlphaFoldDB" id="A0AAV3NI52"/>
<dbReference type="InterPro" id="IPR001584">
    <property type="entry name" value="Integrase_cat-core"/>
</dbReference>
<dbReference type="Pfam" id="PF00665">
    <property type="entry name" value="rve"/>
    <property type="match status" value="1"/>
</dbReference>
<dbReference type="GO" id="GO:0015074">
    <property type="term" value="P:DNA integration"/>
    <property type="evidence" value="ECO:0007669"/>
    <property type="project" value="InterPro"/>
</dbReference>
<dbReference type="InterPro" id="IPR012337">
    <property type="entry name" value="RNaseH-like_sf"/>
</dbReference>
<dbReference type="GO" id="GO:0003676">
    <property type="term" value="F:nucleic acid binding"/>
    <property type="evidence" value="ECO:0007669"/>
    <property type="project" value="InterPro"/>
</dbReference>
<sequence>MKDSLEYVTKCDSCQNMKAVPRQPVVEMTLVLCPIPFAMWGIDLVGQFMKPATKYKDVVVAVDYFIKWVEAMPLRNTAAEDIEEFICKNVITLYGIPKILVSDNGPQIDPSQLRDICKRFGIEHHFAPVCYPQANGQVEVMNRTIYQRIKKNLLESGAKWYEELPRVLWSYRTTPSNATGETPFSLVFGIEAVLPVEVCLPNIRKLCFNEEKNGEHMRECLEFTDELRDQALYRMQSKRKKQDKLNPKWEGPHKIRRVIGPGTYELEVLSGKTIKHTWHGIYLKRYYT</sequence>
<dbReference type="PANTHER" id="PTHR37984:SF5">
    <property type="entry name" value="PROTEIN NYNRIN-LIKE"/>
    <property type="match status" value="1"/>
</dbReference>
<gene>
    <name evidence="2" type="ORF">LIER_00510</name>
</gene>
<dbReference type="PROSITE" id="PS50994">
    <property type="entry name" value="INTEGRASE"/>
    <property type="match status" value="1"/>
</dbReference>
<dbReference type="InterPro" id="IPR050951">
    <property type="entry name" value="Retrovirus_Pol_polyprotein"/>
</dbReference>
<dbReference type="EMBL" id="BAABME010000039">
    <property type="protein sequence ID" value="GAA0138844.1"/>
    <property type="molecule type" value="Genomic_DNA"/>
</dbReference>
<accession>A0AAV3NI52</accession>
<protein>
    <recommendedName>
        <fullName evidence="1">Integrase catalytic domain-containing protein</fullName>
    </recommendedName>
</protein>
<keyword evidence="3" id="KW-1185">Reference proteome</keyword>
<reference evidence="2 3" key="1">
    <citation type="submission" date="2024-01" db="EMBL/GenBank/DDBJ databases">
        <title>The complete chloroplast genome sequence of Lithospermum erythrorhizon: insights into the phylogenetic relationship among Boraginaceae species and the maternal lineages of purple gromwells.</title>
        <authorList>
            <person name="Okada T."/>
            <person name="Watanabe K."/>
        </authorList>
    </citation>
    <scope>NUCLEOTIDE SEQUENCE [LARGE SCALE GENOMIC DNA]</scope>
</reference>
<dbReference type="InterPro" id="IPR036397">
    <property type="entry name" value="RNaseH_sf"/>
</dbReference>
<name>A0AAV3NI52_LITER</name>
<proteinExistence type="predicted"/>
<dbReference type="Proteomes" id="UP001454036">
    <property type="component" value="Unassembled WGS sequence"/>
</dbReference>
<dbReference type="Gene3D" id="3.30.420.10">
    <property type="entry name" value="Ribonuclease H-like superfamily/Ribonuclease H"/>
    <property type="match status" value="1"/>
</dbReference>